<dbReference type="GO" id="GO:0000287">
    <property type="term" value="F:magnesium ion binding"/>
    <property type="evidence" value="ECO:0007669"/>
    <property type="project" value="InterPro"/>
</dbReference>
<dbReference type="PANTHER" id="PTHR12215">
    <property type="entry name" value="PHOSPHOPANTETHEINE TRANSFERASE"/>
    <property type="match status" value="1"/>
</dbReference>
<name>A0A1G5YGJ3_9BACT</name>
<accession>A0A1G5YGJ3</accession>
<dbReference type="InterPro" id="IPR037143">
    <property type="entry name" value="4-PPantetheinyl_Trfase_dom_sf"/>
</dbReference>
<dbReference type="GO" id="GO:0019878">
    <property type="term" value="P:lysine biosynthetic process via aminoadipic acid"/>
    <property type="evidence" value="ECO:0007669"/>
    <property type="project" value="TreeGrafter"/>
</dbReference>
<keyword evidence="2 5" id="KW-0808">Transferase</keyword>
<evidence type="ECO:0000313" key="6">
    <source>
        <dbReference type="Proteomes" id="UP000198756"/>
    </source>
</evidence>
<evidence type="ECO:0000259" key="3">
    <source>
        <dbReference type="Pfam" id="PF01648"/>
    </source>
</evidence>
<dbReference type="PANTHER" id="PTHR12215:SF10">
    <property type="entry name" value="L-AMINOADIPATE-SEMIALDEHYDE DEHYDROGENASE-PHOSPHOPANTETHEINYL TRANSFERASE"/>
    <property type="match status" value="1"/>
</dbReference>
<dbReference type="Proteomes" id="UP000198756">
    <property type="component" value="Unassembled WGS sequence"/>
</dbReference>
<evidence type="ECO:0000256" key="1">
    <source>
        <dbReference type="ARBA" id="ARBA00010990"/>
    </source>
</evidence>
<dbReference type="SUPFAM" id="SSF56214">
    <property type="entry name" value="4'-phosphopantetheinyl transferase"/>
    <property type="match status" value="2"/>
</dbReference>
<dbReference type="Pfam" id="PF22624">
    <property type="entry name" value="AASDHPPT_N"/>
    <property type="match status" value="1"/>
</dbReference>
<gene>
    <name evidence="5" type="ORF">SAMN03080617_02497</name>
</gene>
<dbReference type="EMBL" id="FMXE01000016">
    <property type="protein sequence ID" value="SDA81117.1"/>
    <property type="molecule type" value="Genomic_DNA"/>
</dbReference>
<dbReference type="InterPro" id="IPR008278">
    <property type="entry name" value="4-PPantetheinyl_Trfase_dom"/>
</dbReference>
<evidence type="ECO:0000313" key="5">
    <source>
        <dbReference type="EMBL" id="SDA81117.1"/>
    </source>
</evidence>
<organism evidence="5 6">
    <name type="scientific">Algoriphagus alkaliphilus</name>
    <dbReference type="NCBI Taxonomy" id="279824"/>
    <lineage>
        <taxon>Bacteria</taxon>
        <taxon>Pseudomonadati</taxon>
        <taxon>Bacteroidota</taxon>
        <taxon>Cytophagia</taxon>
        <taxon>Cytophagales</taxon>
        <taxon>Cyclobacteriaceae</taxon>
        <taxon>Algoriphagus</taxon>
    </lineage>
</organism>
<dbReference type="STRING" id="279824.SAMN03080617_02497"/>
<dbReference type="InterPro" id="IPR050559">
    <property type="entry name" value="P-Pant_transferase_sf"/>
</dbReference>
<protein>
    <submittedName>
        <fullName evidence="5">4'-phosphopantetheinyl transferase</fullName>
    </submittedName>
</protein>
<dbReference type="GO" id="GO:0008897">
    <property type="term" value="F:holo-[acyl-carrier-protein] synthase activity"/>
    <property type="evidence" value="ECO:0007669"/>
    <property type="project" value="InterPro"/>
</dbReference>
<dbReference type="Pfam" id="PF01648">
    <property type="entry name" value="ACPS"/>
    <property type="match status" value="1"/>
</dbReference>
<dbReference type="Gene3D" id="3.90.470.20">
    <property type="entry name" value="4'-phosphopantetheinyl transferase domain"/>
    <property type="match status" value="2"/>
</dbReference>
<dbReference type="AlphaFoldDB" id="A0A1G5YGJ3"/>
<comment type="similarity">
    <text evidence="1">Belongs to the P-Pant transferase superfamily. Gsp/Sfp/HetI/AcpT family.</text>
</comment>
<reference evidence="6" key="1">
    <citation type="submission" date="2016-10" db="EMBL/GenBank/DDBJ databases">
        <authorList>
            <person name="Varghese N."/>
            <person name="Submissions S."/>
        </authorList>
    </citation>
    <scope>NUCLEOTIDE SEQUENCE [LARGE SCALE GENOMIC DNA]</scope>
    <source>
        <strain evidence="6">DSM 22703</strain>
    </source>
</reference>
<feature type="domain" description="4'-phosphopantetheinyl transferase" evidence="3">
    <location>
        <begin position="103"/>
        <end position="194"/>
    </location>
</feature>
<dbReference type="GO" id="GO:0005829">
    <property type="term" value="C:cytosol"/>
    <property type="evidence" value="ECO:0007669"/>
    <property type="project" value="TreeGrafter"/>
</dbReference>
<proteinExistence type="inferred from homology"/>
<sequence>MVYLIYAQMPEPLSSNVFENYLLLLPPKFQEKVCQFRRWEDSHNSLMGKILLNEMASRLFKIPNILTQLTYSDYGKPQINASLSFNISHAGNLVVCAMSEDHQVGLDVEQFSEIDFESYLDYMSENEWDQIQKAKNPNWEFLKFWTQKEAVIKADGRGLFIPIKDLRIDQLTAITTIKRWYLQEINLHKDYVCHLATDRVLEADEVVYLDFFNLNK</sequence>
<dbReference type="InterPro" id="IPR055066">
    <property type="entry name" value="AASDHPPT_N"/>
</dbReference>
<evidence type="ECO:0000259" key="4">
    <source>
        <dbReference type="Pfam" id="PF22624"/>
    </source>
</evidence>
<evidence type="ECO:0000256" key="2">
    <source>
        <dbReference type="ARBA" id="ARBA00022679"/>
    </source>
</evidence>
<feature type="domain" description="4'-phosphopantetheinyl transferase N-terminal" evidence="4">
    <location>
        <begin position="16"/>
        <end position="98"/>
    </location>
</feature>
<keyword evidence="6" id="KW-1185">Reference proteome</keyword>
<dbReference type="OrthoDB" id="9808281at2"/>